<evidence type="ECO:0000256" key="6">
    <source>
        <dbReference type="RuleBase" id="RU003465"/>
    </source>
</evidence>
<dbReference type="Gene3D" id="3.60.40.10">
    <property type="entry name" value="PPM-type phosphatase domain"/>
    <property type="match status" value="1"/>
</dbReference>
<evidence type="ECO:0000256" key="3">
    <source>
        <dbReference type="ARBA" id="ARBA00022801"/>
    </source>
</evidence>
<comment type="similarity">
    <text evidence="6">Belongs to the PP2C family.</text>
</comment>
<organism evidence="9 10">
    <name type="scientific">Euplotes crassus</name>
    <dbReference type="NCBI Taxonomy" id="5936"/>
    <lineage>
        <taxon>Eukaryota</taxon>
        <taxon>Sar</taxon>
        <taxon>Alveolata</taxon>
        <taxon>Ciliophora</taxon>
        <taxon>Intramacronucleata</taxon>
        <taxon>Spirotrichea</taxon>
        <taxon>Hypotrichia</taxon>
        <taxon>Euplotida</taxon>
        <taxon>Euplotidae</taxon>
        <taxon>Moneuplotes</taxon>
    </lineage>
</organism>
<dbReference type="GO" id="GO:0004722">
    <property type="term" value="F:protein serine/threonine phosphatase activity"/>
    <property type="evidence" value="ECO:0007669"/>
    <property type="project" value="InterPro"/>
</dbReference>
<feature type="region of interest" description="Disordered" evidence="7">
    <location>
        <begin position="70"/>
        <end position="99"/>
    </location>
</feature>
<dbReference type="AlphaFoldDB" id="A0AAD1TZU7"/>
<keyword evidence="4 6" id="KW-0904">Protein phosphatase</keyword>
<dbReference type="SUPFAM" id="SSF81606">
    <property type="entry name" value="PP2C-like"/>
    <property type="match status" value="1"/>
</dbReference>
<sequence length="616" mass="70013">MPVLKRHKQLKKSVDYQSSSLDSRNKTPILNTETSGKIHLSSKKNSLNKAKKAKISRNNRHLRNLSNQIKTNKDSKFLPYSSSSNQIPNIPKSKSRKYSFGKGEASRYLNLNRRSVQINNGGSLETISNNKNVDRIPLLNPMSEKSRSKIKNKLRPFFRRNRHETITLDMKNKPLGVKAKTPASNRRLFEQKDAKKFLKNLKNRSRQLHKGSLIHMETQQSQAKSISALSVSKTLTRNTFNPEAQASNLKYKPRAKSDCRYSIPQKVVTLQNQVAKYSYATKKGISMKKNIPPKSSENQDSYIASARLFDCNYIHFFAVCDGHGANGDKASGFLKNKLPEELKKELKSDPIPKNEAMKGQDLTQLTEQGKYPQSQDVYNAIVNSFLESNVQLINQEFDTKFSGSTCCSLLIIGKRIYCGNVGDSRCILIRIPNLKDQPTHKEQNPYSNSNSIEESGEEVKELQITVLELSRDHKPDHKDEKERIESNGGEIQPYLNDKGKQVGPMRVWVKSQNFPGLAMSRSFGDQVASYVGVSVYPEIKETTLTPDDAYVIIASDGVWEFMENREVAEIVYEYYAQGNAERAAEEIVREAFNRWKKNEVIIDDITCIILFLDVKN</sequence>
<dbReference type="InterPro" id="IPR015655">
    <property type="entry name" value="PP2C"/>
</dbReference>
<dbReference type="PROSITE" id="PS01032">
    <property type="entry name" value="PPM_1"/>
    <property type="match status" value="1"/>
</dbReference>
<keyword evidence="5" id="KW-0472">Membrane</keyword>
<dbReference type="Pfam" id="PF00481">
    <property type="entry name" value="PP2C"/>
    <property type="match status" value="1"/>
</dbReference>
<evidence type="ECO:0000313" key="9">
    <source>
        <dbReference type="EMBL" id="CAI2359380.1"/>
    </source>
</evidence>
<evidence type="ECO:0000313" key="10">
    <source>
        <dbReference type="Proteomes" id="UP001295684"/>
    </source>
</evidence>
<comment type="caution">
    <text evidence="9">The sequence shown here is derived from an EMBL/GenBank/DDBJ whole genome shotgun (WGS) entry which is preliminary data.</text>
</comment>
<evidence type="ECO:0000256" key="2">
    <source>
        <dbReference type="ARBA" id="ARBA00022723"/>
    </source>
</evidence>
<keyword evidence="3 6" id="KW-0378">Hydrolase</keyword>
<dbReference type="GO" id="GO:0016020">
    <property type="term" value="C:membrane"/>
    <property type="evidence" value="ECO:0007669"/>
    <property type="project" value="UniProtKB-SubCell"/>
</dbReference>
<comment type="subcellular location">
    <subcellularLocation>
        <location evidence="1">Membrane</location>
        <topology evidence="1">Peripheral membrane protein</topology>
    </subcellularLocation>
</comment>
<feature type="compositionally biased region" description="Basic and acidic residues" evidence="7">
    <location>
        <begin position="471"/>
        <end position="485"/>
    </location>
</feature>
<reference evidence="9" key="1">
    <citation type="submission" date="2023-07" db="EMBL/GenBank/DDBJ databases">
        <authorList>
            <consortium name="AG Swart"/>
            <person name="Singh M."/>
            <person name="Singh A."/>
            <person name="Seah K."/>
            <person name="Emmerich C."/>
        </authorList>
    </citation>
    <scope>NUCLEOTIDE SEQUENCE</scope>
    <source>
        <strain evidence="9">DP1</strain>
    </source>
</reference>
<evidence type="ECO:0000259" key="8">
    <source>
        <dbReference type="PROSITE" id="PS51746"/>
    </source>
</evidence>
<evidence type="ECO:0000256" key="4">
    <source>
        <dbReference type="ARBA" id="ARBA00022912"/>
    </source>
</evidence>
<feature type="region of interest" description="Disordered" evidence="7">
    <location>
        <begin position="1"/>
        <end position="54"/>
    </location>
</feature>
<evidence type="ECO:0000256" key="7">
    <source>
        <dbReference type="SAM" id="MobiDB-lite"/>
    </source>
</evidence>
<dbReference type="GO" id="GO:0046872">
    <property type="term" value="F:metal ion binding"/>
    <property type="evidence" value="ECO:0007669"/>
    <property type="project" value="UniProtKB-KW"/>
</dbReference>
<dbReference type="EMBL" id="CAMPGE010000627">
    <property type="protein sequence ID" value="CAI2359380.1"/>
    <property type="molecule type" value="Genomic_DNA"/>
</dbReference>
<evidence type="ECO:0000256" key="5">
    <source>
        <dbReference type="ARBA" id="ARBA00023136"/>
    </source>
</evidence>
<feature type="compositionally biased region" description="Polar residues" evidence="7">
    <location>
        <begin position="15"/>
        <end position="35"/>
    </location>
</feature>
<dbReference type="InterPro" id="IPR001932">
    <property type="entry name" value="PPM-type_phosphatase-like_dom"/>
</dbReference>
<feature type="domain" description="PPM-type phosphatase" evidence="8">
    <location>
        <begin position="284"/>
        <end position="612"/>
    </location>
</feature>
<keyword evidence="10" id="KW-1185">Reference proteome</keyword>
<name>A0AAD1TZU7_EUPCR</name>
<feature type="compositionally biased region" description="Basic residues" evidence="7">
    <location>
        <begin position="1"/>
        <end position="11"/>
    </location>
</feature>
<proteinExistence type="inferred from homology"/>
<dbReference type="PROSITE" id="PS51746">
    <property type="entry name" value="PPM_2"/>
    <property type="match status" value="1"/>
</dbReference>
<dbReference type="CDD" id="cd00143">
    <property type="entry name" value="PP2Cc"/>
    <property type="match status" value="1"/>
</dbReference>
<protein>
    <recommendedName>
        <fullName evidence="8">PPM-type phosphatase domain-containing protein</fullName>
    </recommendedName>
</protein>
<accession>A0AAD1TZU7</accession>
<feature type="compositionally biased region" description="Low complexity" evidence="7">
    <location>
        <begin position="37"/>
        <end position="48"/>
    </location>
</feature>
<dbReference type="Proteomes" id="UP001295684">
    <property type="component" value="Unassembled WGS sequence"/>
</dbReference>
<dbReference type="SMART" id="SM00332">
    <property type="entry name" value="PP2Cc"/>
    <property type="match status" value="1"/>
</dbReference>
<feature type="region of interest" description="Disordered" evidence="7">
    <location>
        <begin position="471"/>
        <end position="496"/>
    </location>
</feature>
<dbReference type="InterPro" id="IPR000222">
    <property type="entry name" value="PP2C_BS"/>
</dbReference>
<dbReference type="PANTHER" id="PTHR47992">
    <property type="entry name" value="PROTEIN PHOSPHATASE"/>
    <property type="match status" value="1"/>
</dbReference>
<dbReference type="InterPro" id="IPR036457">
    <property type="entry name" value="PPM-type-like_dom_sf"/>
</dbReference>
<keyword evidence="2" id="KW-0479">Metal-binding</keyword>
<evidence type="ECO:0000256" key="1">
    <source>
        <dbReference type="ARBA" id="ARBA00004170"/>
    </source>
</evidence>
<gene>
    <name evidence="9" type="ORF">ECRASSUSDP1_LOCUS669</name>
</gene>